<evidence type="ECO:0000259" key="3">
    <source>
        <dbReference type="PROSITE" id="PS50041"/>
    </source>
</evidence>
<dbReference type="SMART" id="SM00034">
    <property type="entry name" value="CLECT"/>
    <property type="match status" value="1"/>
</dbReference>
<accession>A0A8C9XB63</accession>
<dbReference type="Proteomes" id="UP000694568">
    <property type="component" value="Unplaced"/>
</dbReference>
<dbReference type="Ensembl" id="ENSSLUT00000007691.1">
    <property type="protein sequence ID" value="ENSSLUP00000007471.1"/>
    <property type="gene ID" value="ENSSLUG00000003438.1"/>
</dbReference>
<feature type="signal peptide" evidence="2">
    <location>
        <begin position="1"/>
        <end position="22"/>
    </location>
</feature>
<feature type="domain" description="C-type lectin" evidence="3">
    <location>
        <begin position="47"/>
        <end position="164"/>
    </location>
</feature>
<dbReference type="PANTHER" id="PTHR22803">
    <property type="entry name" value="MANNOSE, PHOSPHOLIPASE, LECTIN RECEPTOR RELATED"/>
    <property type="match status" value="1"/>
</dbReference>
<dbReference type="InterPro" id="IPR016187">
    <property type="entry name" value="CTDL_fold"/>
</dbReference>
<organism evidence="4 5">
    <name type="scientific">Sander lucioperca</name>
    <name type="common">Pike-perch</name>
    <name type="synonym">Perca lucioperca</name>
    <dbReference type="NCBI Taxonomy" id="283035"/>
    <lineage>
        <taxon>Eukaryota</taxon>
        <taxon>Metazoa</taxon>
        <taxon>Chordata</taxon>
        <taxon>Craniata</taxon>
        <taxon>Vertebrata</taxon>
        <taxon>Euteleostomi</taxon>
        <taxon>Actinopterygii</taxon>
        <taxon>Neopterygii</taxon>
        <taxon>Teleostei</taxon>
        <taxon>Neoteleostei</taxon>
        <taxon>Acanthomorphata</taxon>
        <taxon>Eupercaria</taxon>
        <taxon>Perciformes</taxon>
        <taxon>Percoidei</taxon>
        <taxon>Percidae</taxon>
        <taxon>Luciopercinae</taxon>
        <taxon>Sander</taxon>
    </lineage>
</organism>
<reference evidence="4" key="2">
    <citation type="submission" date="2025-09" db="UniProtKB">
        <authorList>
            <consortium name="Ensembl"/>
        </authorList>
    </citation>
    <scope>IDENTIFICATION</scope>
</reference>
<keyword evidence="5" id="KW-1185">Reference proteome</keyword>
<protein>
    <recommendedName>
        <fullName evidence="3">C-type lectin domain-containing protein</fullName>
    </recommendedName>
</protein>
<evidence type="ECO:0000313" key="5">
    <source>
        <dbReference type="Proteomes" id="UP000694568"/>
    </source>
</evidence>
<reference evidence="4" key="1">
    <citation type="submission" date="2025-08" db="UniProtKB">
        <authorList>
            <consortium name="Ensembl"/>
        </authorList>
    </citation>
    <scope>IDENTIFICATION</scope>
</reference>
<dbReference type="Pfam" id="PF00059">
    <property type="entry name" value="Lectin_C"/>
    <property type="match status" value="1"/>
</dbReference>
<evidence type="ECO:0000256" key="1">
    <source>
        <dbReference type="ARBA" id="ARBA00023157"/>
    </source>
</evidence>
<evidence type="ECO:0000313" key="4">
    <source>
        <dbReference type="Ensembl" id="ENSSLUP00000007471.1"/>
    </source>
</evidence>
<name>A0A8C9XB63_SANLU</name>
<dbReference type="AlphaFoldDB" id="A0A8C9XB63"/>
<dbReference type="InterPro" id="IPR001304">
    <property type="entry name" value="C-type_lectin-like"/>
</dbReference>
<dbReference type="PROSITE" id="PS50041">
    <property type="entry name" value="C_TYPE_LECTIN_2"/>
    <property type="match status" value="1"/>
</dbReference>
<sequence length="169" mass="18898">WKIKVPFRISLLLSFSIMPAACSSRMCCYEEVWQSGAPACPPGWTQFGSRCFAFYIQAKTWIDAETFCQTAGGNLASIHSAVEHTFLKDYINQVSGTYKNAWIGGTDAVKEGTWMWTDGSKFNYKIWNVGQPDNVGGENCLEMNFLGNNWNDRPCSTPLSFVCSKTLCV</sequence>
<dbReference type="PRINTS" id="PR00356">
    <property type="entry name" value="ANTIFREEZEII"/>
</dbReference>
<dbReference type="InterPro" id="IPR016186">
    <property type="entry name" value="C-type_lectin-like/link_sf"/>
</dbReference>
<proteinExistence type="predicted"/>
<dbReference type="Gene3D" id="3.10.100.10">
    <property type="entry name" value="Mannose-Binding Protein A, subunit A"/>
    <property type="match status" value="1"/>
</dbReference>
<dbReference type="InterPro" id="IPR050111">
    <property type="entry name" value="C-type_lectin/snaclec_domain"/>
</dbReference>
<dbReference type="InterPro" id="IPR018378">
    <property type="entry name" value="C-type_lectin_CS"/>
</dbReference>
<feature type="chain" id="PRO_5034374979" description="C-type lectin domain-containing protein" evidence="2">
    <location>
        <begin position="23"/>
        <end position="169"/>
    </location>
</feature>
<dbReference type="GeneTree" id="ENSGT00940000162818"/>
<dbReference type="PROSITE" id="PS00615">
    <property type="entry name" value="C_TYPE_LECTIN_1"/>
    <property type="match status" value="1"/>
</dbReference>
<keyword evidence="1" id="KW-1015">Disulfide bond</keyword>
<keyword evidence="2" id="KW-0732">Signal</keyword>
<dbReference type="SUPFAM" id="SSF56436">
    <property type="entry name" value="C-type lectin-like"/>
    <property type="match status" value="1"/>
</dbReference>
<dbReference type="InterPro" id="IPR002353">
    <property type="entry name" value="AntifreezeII"/>
</dbReference>
<evidence type="ECO:0000256" key="2">
    <source>
        <dbReference type="SAM" id="SignalP"/>
    </source>
</evidence>